<keyword evidence="1" id="KW-0732">Signal</keyword>
<comment type="caution">
    <text evidence="2">The sequence shown here is derived from an EMBL/GenBank/DDBJ whole genome shotgun (WGS) entry which is preliminary data.</text>
</comment>
<gene>
    <name evidence="2" type="primary">Acey_s0224.g2715</name>
    <name evidence="2" type="synonym">Acey-F35C5.12</name>
    <name evidence="2" type="ORF">Y032_0224g2715</name>
</gene>
<dbReference type="EMBL" id="JARK01001560">
    <property type="protein sequence ID" value="EYB90023.1"/>
    <property type="molecule type" value="Genomic_DNA"/>
</dbReference>
<accession>A0A016SH59</accession>
<feature type="signal peptide" evidence="1">
    <location>
        <begin position="1"/>
        <end position="26"/>
    </location>
</feature>
<organism evidence="2 3">
    <name type="scientific">Ancylostoma ceylanicum</name>
    <dbReference type="NCBI Taxonomy" id="53326"/>
    <lineage>
        <taxon>Eukaryota</taxon>
        <taxon>Metazoa</taxon>
        <taxon>Ecdysozoa</taxon>
        <taxon>Nematoda</taxon>
        <taxon>Chromadorea</taxon>
        <taxon>Rhabditida</taxon>
        <taxon>Rhabditina</taxon>
        <taxon>Rhabditomorpha</taxon>
        <taxon>Strongyloidea</taxon>
        <taxon>Ancylostomatidae</taxon>
        <taxon>Ancylostomatinae</taxon>
        <taxon>Ancylostoma</taxon>
    </lineage>
</organism>
<evidence type="ECO:0008006" key="4">
    <source>
        <dbReference type="Google" id="ProtNLM"/>
    </source>
</evidence>
<protein>
    <recommendedName>
        <fullName evidence="4">Knottin scorpion toxin-like domain-containing protein</fullName>
    </recommendedName>
</protein>
<reference evidence="3" key="1">
    <citation type="journal article" date="2015" name="Nat. Genet.">
        <title>The genome and transcriptome of the zoonotic hookworm Ancylostoma ceylanicum identify infection-specific gene families.</title>
        <authorList>
            <person name="Schwarz E.M."/>
            <person name="Hu Y."/>
            <person name="Antoshechkin I."/>
            <person name="Miller M.M."/>
            <person name="Sternberg P.W."/>
            <person name="Aroian R.V."/>
        </authorList>
    </citation>
    <scope>NUCLEOTIDE SEQUENCE</scope>
    <source>
        <strain evidence="3">HY135</strain>
    </source>
</reference>
<proteinExistence type="predicted"/>
<dbReference type="Proteomes" id="UP000024635">
    <property type="component" value="Unassembled WGS sequence"/>
</dbReference>
<feature type="chain" id="PRO_5001489472" description="Knottin scorpion toxin-like domain-containing protein" evidence="1">
    <location>
        <begin position="27"/>
        <end position="137"/>
    </location>
</feature>
<evidence type="ECO:0000313" key="2">
    <source>
        <dbReference type="EMBL" id="EYB90023.1"/>
    </source>
</evidence>
<sequence>MHRMPRPRALCTLLLIVLASVARVRGYCNVLDHQACDELCKVDNYWYGHCTAWDGKNFSCKCFEYVAPLDGTVCTGKHTHCARKCKETGSEGGFCYPQRDRGNERRRTGCECFKDVPPLLKRRKRSYNHVITATSSL</sequence>
<keyword evidence="3" id="KW-1185">Reference proteome</keyword>
<evidence type="ECO:0000256" key="1">
    <source>
        <dbReference type="SAM" id="SignalP"/>
    </source>
</evidence>
<dbReference type="OrthoDB" id="5911979at2759"/>
<dbReference type="AlphaFoldDB" id="A0A016SH59"/>
<name>A0A016SH59_9BILA</name>
<evidence type="ECO:0000313" key="3">
    <source>
        <dbReference type="Proteomes" id="UP000024635"/>
    </source>
</evidence>